<dbReference type="SUPFAM" id="SSF54001">
    <property type="entry name" value="Cysteine proteinases"/>
    <property type="match status" value="1"/>
</dbReference>
<evidence type="ECO:0000313" key="3">
    <source>
        <dbReference type="EMBL" id="MCZ9291344.1"/>
    </source>
</evidence>
<comment type="caution">
    <text evidence="3">The sequence shown here is derived from an EMBL/GenBank/DDBJ whole genome shotgun (WGS) entry which is preliminary data.</text>
</comment>
<name>A0ABT4R746_9CORY</name>
<gene>
    <name evidence="3" type="ORF">L8U61_04240</name>
</gene>
<organism evidence="3 4">
    <name type="scientific">Corynebacterium lehmanniae</name>
    <dbReference type="NCBI Taxonomy" id="2913497"/>
    <lineage>
        <taxon>Bacteria</taxon>
        <taxon>Bacillati</taxon>
        <taxon>Actinomycetota</taxon>
        <taxon>Actinomycetes</taxon>
        <taxon>Mycobacteriales</taxon>
        <taxon>Corynebacteriaceae</taxon>
        <taxon>Corynebacterium</taxon>
    </lineage>
</organism>
<feature type="compositionally biased region" description="Low complexity" evidence="1">
    <location>
        <begin position="31"/>
        <end position="41"/>
    </location>
</feature>
<evidence type="ECO:0008006" key="5">
    <source>
        <dbReference type="Google" id="ProtNLM"/>
    </source>
</evidence>
<keyword evidence="4" id="KW-1185">Reference proteome</keyword>
<dbReference type="InterPro" id="IPR013207">
    <property type="entry name" value="LGFP"/>
</dbReference>
<sequence length="624" mass="67528">MKPKAKKCLATLSVAVLMIAHPTATNAQTASSGSSSHSNLSPQDAGETQTTTDAVENPVLSLEGPFAQWGIPTPPGAEGYEVNEVSDNDLSPQGLDEWHPTDDPQSEIIPGQMRSDKEDIPAGASKADADQAEIKEAKLTDPGTPTLNARPGCGVYWPVPFEVCGAIKNLYDAIGGPTSFLLLPKSKELTNPDGVGKRSEFVNGFIYWHPRTGAHSVSIPVSRVWQRHGWENGFLGYPTTSDISLGNQWYAQHFEGGHVYTHNALPATQASIQGAIYDKWQSMGGHTSALGFPISDELTTPDGIGRYNVFEGGMIYWTPQHGAHPVSGPILLEWASSGYERGKYGYPVTDPIENANGLEMEQKFEHGTLNGFAEVIQKIIDATPGAVGKLLPKEVYEDGIAYAKSIKQDVPIKVFEQALKDLLAYNEQYARENVSLQAGLPEGGDSDPVNPRNRGDIFYSDATTARVNHGHNGIFVGDPNAGDFTKNDTVEASGHIDVGSSSGEDDPNAGVKRRQNLENDDPRRTSKPRLRNPQYFTVNTSQEARNEAADWALRKAGQRNGDPGAGYNYNFAFNKDIEADRFNCSSLVWAAYMAATNGVIDLDADGGPGVYPSDVRDDDQVSPY</sequence>
<keyword evidence="2" id="KW-0732">Signal</keyword>
<proteinExistence type="predicted"/>
<feature type="region of interest" description="Disordered" evidence="1">
    <location>
        <begin position="65"/>
        <end position="129"/>
    </location>
</feature>
<dbReference type="RefSeq" id="WP_269952001.1">
    <property type="nucleotide sequence ID" value="NZ_JAKMUR010000006.1"/>
</dbReference>
<dbReference type="Gene3D" id="3.90.1720.10">
    <property type="entry name" value="endopeptidase domain like (from Nostoc punctiforme)"/>
    <property type="match status" value="1"/>
</dbReference>
<feature type="chain" id="PRO_5045447369" description="LGFP repeat-containing protein" evidence="2">
    <location>
        <begin position="28"/>
        <end position="624"/>
    </location>
</feature>
<evidence type="ECO:0000313" key="4">
    <source>
        <dbReference type="Proteomes" id="UP001146453"/>
    </source>
</evidence>
<accession>A0ABT4R746</accession>
<protein>
    <recommendedName>
        <fullName evidence="5">LGFP repeat-containing protein</fullName>
    </recommendedName>
</protein>
<dbReference type="InterPro" id="IPR038765">
    <property type="entry name" value="Papain-like_cys_pep_sf"/>
</dbReference>
<dbReference type="EMBL" id="JAKMUR010000006">
    <property type="protein sequence ID" value="MCZ9291344.1"/>
    <property type="molecule type" value="Genomic_DNA"/>
</dbReference>
<dbReference type="Pfam" id="PF08310">
    <property type="entry name" value="LGFP"/>
    <property type="match status" value="3"/>
</dbReference>
<evidence type="ECO:0000256" key="1">
    <source>
        <dbReference type="SAM" id="MobiDB-lite"/>
    </source>
</evidence>
<feature type="signal peptide" evidence="2">
    <location>
        <begin position="1"/>
        <end position="27"/>
    </location>
</feature>
<evidence type="ECO:0000256" key="2">
    <source>
        <dbReference type="SAM" id="SignalP"/>
    </source>
</evidence>
<feature type="region of interest" description="Disordered" evidence="1">
    <location>
        <begin position="26"/>
        <end position="51"/>
    </location>
</feature>
<dbReference type="Proteomes" id="UP001146453">
    <property type="component" value="Unassembled WGS sequence"/>
</dbReference>
<reference evidence="3" key="1">
    <citation type="submission" date="2022-02" db="EMBL/GenBank/DDBJ databases">
        <title>Corynebacterium sp. from urogenital microbiome.</title>
        <authorList>
            <person name="Cappelli E.A."/>
            <person name="Ribeiro T.G."/>
            <person name="Peixe L."/>
        </authorList>
    </citation>
    <scope>NUCLEOTIDE SEQUENCE</scope>
    <source>
        <strain evidence="3">C8Ua_144</strain>
    </source>
</reference>
<feature type="region of interest" description="Disordered" evidence="1">
    <location>
        <begin position="493"/>
        <end position="532"/>
    </location>
</feature>
<feature type="compositionally biased region" description="Basic and acidic residues" evidence="1">
    <location>
        <begin position="515"/>
        <end position="524"/>
    </location>
</feature>